<reference evidence="1 2" key="1">
    <citation type="submission" date="2024-02" db="EMBL/GenBank/DDBJ databases">
        <authorList>
            <person name="Daric V."/>
            <person name="Darras S."/>
        </authorList>
    </citation>
    <scope>NUCLEOTIDE SEQUENCE [LARGE SCALE GENOMIC DNA]</scope>
</reference>
<name>A0ABP0FUF9_CLALP</name>
<gene>
    <name evidence="1" type="ORF">CVLEPA_LOCUS11808</name>
</gene>
<evidence type="ECO:0000313" key="1">
    <source>
        <dbReference type="EMBL" id="CAK8681588.1"/>
    </source>
</evidence>
<dbReference type="EMBL" id="CAWYQH010000079">
    <property type="protein sequence ID" value="CAK8681588.1"/>
    <property type="molecule type" value="Genomic_DNA"/>
</dbReference>
<dbReference type="Proteomes" id="UP001642483">
    <property type="component" value="Unassembled WGS sequence"/>
</dbReference>
<proteinExistence type="predicted"/>
<organism evidence="1 2">
    <name type="scientific">Clavelina lepadiformis</name>
    <name type="common">Light-bulb sea squirt</name>
    <name type="synonym">Ascidia lepadiformis</name>
    <dbReference type="NCBI Taxonomy" id="159417"/>
    <lineage>
        <taxon>Eukaryota</taxon>
        <taxon>Metazoa</taxon>
        <taxon>Chordata</taxon>
        <taxon>Tunicata</taxon>
        <taxon>Ascidiacea</taxon>
        <taxon>Aplousobranchia</taxon>
        <taxon>Clavelinidae</taxon>
        <taxon>Clavelina</taxon>
    </lineage>
</organism>
<evidence type="ECO:0000313" key="2">
    <source>
        <dbReference type="Proteomes" id="UP001642483"/>
    </source>
</evidence>
<sequence length="65" mass="7081">MKTIAVPEDGVSVLETWANPVSAYVLFTPIDNNTETYRVDIATVANLTNITDSVYLDYLGPDSVS</sequence>
<protein>
    <submittedName>
        <fullName evidence="1">Uncharacterized protein</fullName>
    </submittedName>
</protein>
<comment type="caution">
    <text evidence="1">The sequence shown here is derived from an EMBL/GenBank/DDBJ whole genome shotgun (WGS) entry which is preliminary data.</text>
</comment>
<keyword evidence="2" id="KW-1185">Reference proteome</keyword>
<accession>A0ABP0FUF9</accession>